<dbReference type="InterPro" id="IPR017452">
    <property type="entry name" value="GPCR_Rhodpsn_7TM"/>
</dbReference>
<dbReference type="GO" id="GO:0032870">
    <property type="term" value="P:cellular response to hormone stimulus"/>
    <property type="evidence" value="ECO:0007669"/>
    <property type="project" value="TreeGrafter"/>
</dbReference>
<evidence type="ECO:0000256" key="6">
    <source>
        <dbReference type="ARBA" id="ARBA00023170"/>
    </source>
</evidence>
<dbReference type="STRING" id="307972.A0A2G8KLT4"/>
<evidence type="ECO:0000259" key="8">
    <source>
        <dbReference type="PROSITE" id="PS50262"/>
    </source>
</evidence>
<feature type="transmembrane region" description="Helical" evidence="7">
    <location>
        <begin position="46"/>
        <end position="66"/>
    </location>
</feature>
<sequence length="413" mass="47374">MPDSLLFVVVGRKGGLNAIVNMEEGKSASYFYTAMPPMESFSYVRIYLLAVMIIASTIGNVSTLLISLQLRRRRKSSVVLLILHLAITDLLVTYLHMVPHLVWYSTEQWYGGDFLCKAAKFFSSFGLFCSSFMTVNISLDHCLAVFNPLAKRHRPRQAKMMIISSYVMGAIFSIPQIFMFEETLLPGFSFRFTQCLGIYPILYQTVYSIIVVVLQVLLPLIIMWIAYIAIFLKIRKEAYRGSKPSEDNPKGGRNARSRLFFRAQYRTLRMIVTIFLTFVINWTPYLIGTLVYLLSSETAEQQVFYELLFLFGLSNSCFNPIVYGACNLHYCDSDCSCCLKMMKTPNEWSQSGSDRKTSMFTLKWTRGNNRNQNQNSSRKRVNFNDRSLYKNSVRMIPVNTGNTGSNRMATHYV</sequence>
<dbReference type="InterPro" id="IPR000276">
    <property type="entry name" value="GPCR_Rhodpsn"/>
</dbReference>
<keyword evidence="5 7" id="KW-0472">Membrane</keyword>
<dbReference type="OrthoDB" id="6022667at2759"/>
<evidence type="ECO:0000313" key="9">
    <source>
        <dbReference type="EMBL" id="PIK48925.1"/>
    </source>
</evidence>
<dbReference type="SUPFAM" id="SSF81321">
    <property type="entry name" value="Family A G protein-coupled receptor-like"/>
    <property type="match status" value="1"/>
</dbReference>
<protein>
    <submittedName>
        <fullName evidence="9">Putative gonadotropin-releasing hormone receptor isoform X2</fullName>
    </submittedName>
</protein>
<feature type="transmembrane region" description="Helical" evidence="7">
    <location>
        <begin position="160"/>
        <end position="180"/>
    </location>
</feature>
<dbReference type="Pfam" id="PF00001">
    <property type="entry name" value="7tm_1"/>
    <property type="match status" value="1"/>
</dbReference>
<feature type="domain" description="G-protein coupled receptors family 1 profile" evidence="8">
    <location>
        <begin position="59"/>
        <end position="323"/>
    </location>
</feature>
<dbReference type="PANTHER" id="PTHR24241:SF59">
    <property type="entry name" value="ADIPOKINETIC HORMONE RECEPTOR, ISOFORM C"/>
    <property type="match status" value="1"/>
</dbReference>
<evidence type="ECO:0000256" key="1">
    <source>
        <dbReference type="ARBA" id="ARBA00004651"/>
    </source>
</evidence>
<feature type="transmembrane region" description="Helical" evidence="7">
    <location>
        <begin position="268"/>
        <end position="294"/>
    </location>
</feature>
<dbReference type="AlphaFoldDB" id="A0A2G8KLT4"/>
<dbReference type="PRINTS" id="PR00237">
    <property type="entry name" value="GPCRRHODOPSN"/>
</dbReference>
<dbReference type="GO" id="GO:0004930">
    <property type="term" value="F:G protein-coupled receptor activity"/>
    <property type="evidence" value="ECO:0007669"/>
    <property type="project" value="InterPro"/>
</dbReference>
<dbReference type="Gene3D" id="1.20.1070.10">
    <property type="entry name" value="Rhodopsin 7-helix transmembrane proteins"/>
    <property type="match status" value="1"/>
</dbReference>
<keyword evidence="4 7" id="KW-1133">Transmembrane helix</keyword>
<keyword evidence="6 9" id="KW-0675">Receptor</keyword>
<feature type="transmembrane region" description="Helical" evidence="7">
    <location>
        <begin position="78"/>
        <end position="98"/>
    </location>
</feature>
<feature type="transmembrane region" description="Helical" evidence="7">
    <location>
        <begin position="206"/>
        <end position="232"/>
    </location>
</feature>
<evidence type="ECO:0000256" key="7">
    <source>
        <dbReference type="SAM" id="Phobius"/>
    </source>
</evidence>
<dbReference type="EMBL" id="MRZV01000492">
    <property type="protein sequence ID" value="PIK48925.1"/>
    <property type="molecule type" value="Genomic_DNA"/>
</dbReference>
<dbReference type="PROSITE" id="PS50262">
    <property type="entry name" value="G_PROTEIN_RECEP_F1_2"/>
    <property type="match status" value="1"/>
</dbReference>
<keyword evidence="2" id="KW-1003">Cell membrane</keyword>
<dbReference type="PANTHER" id="PTHR24241">
    <property type="entry name" value="NEUROPEPTIDE RECEPTOR-RELATED G-PROTEIN COUPLED RECEPTOR"/>
    <property type="match status" value="1"/>
</dbReference>
<gene>
    <name evidence="9" type="ORF">BSL78_14194</name>
</gene>
<keyword evidence="10" id="KW-1185">Reference proteome</keyword>
<comment type="subcellular location">
    <subcellularLocation>
        <location evidence="1">Cell membrane</location>
        <topology evidence="1">Multi-pass membrane protein</topology>
    </subcellularLocation>
</comment>
<reference evidence="9 10" key="1">
    <citation type="journal article" date="2017" name="PLoS Biol.">
        <title>The sea cucumber genome provides insights into morphological evolution and visceral regeneration.</title>
        <authorList>
            <person name="Zhang X."/>
            <person name="Sun L."/>
            <person name="Yuan J."/>
            <person name="Sun Y."/>
            <person name="Gao Y."/>
            <person name="Zhang L."/>
            <person name="Li S."/>
            <person name="Dai H."/>
            <person name="Hamel J.F."/>
            <person name="Liu C."/>
            <person name="Yu Y."/>
            <person name="Liu S."/>
            <person name="Lin W."/>
            <person name="Guo K."/>
            <person name="Jin S."/>
            <person name="Xu P."/>
            <person name="Storey K.B."/>
            <person name="Huan P."/>
            <person name="Zhang T."/>
            <person name="Zhou Y."/>
            <person name="Zhang J."/>
            <person name="Lin C."/>
            <person name="Li X."/>
            <person name="Xing L."/>
            <person name="Huo D."/>
            <person name="Sun M."/>
            <person name="Wang L."/>
            <person name="Mercier A."/>
            <person name="Li F."/>
            <person name="Yang H."/>
            <person name="Xiang J."/>
        </authorList>
    </citation>
    <scope>NUCLEOTIDE SEQUENCE [LARGE SCALE GENOMIC DNA]</scope>
    <source>
        <strain evidence="9">Shaxun</strain>
        <tissue evidence="9">Muscle</tissue>
    </source>
</reference>
<name>A0A2G8KLT4_STIJA</name>
<evidence type="ECO:0000256" key="5">
    <source>
        <dbReference type="ARBA" id="ARBA00023136"/>
    </source>
</evidence>
<feature type="transmembrane region" description="Helical" evidence="7">
    <location>
        <begin position="118"/>
        <end position="139"/>
    </location>
</feature>
<evidence type="ECO:0000313" key="10">
    <source>
        <dbReference type="Proteomes" id="UP000230750"/>
    </source>
</evidence>
<organism evidence="9 10">
    <name type="scientific">Stichopus japonicus</name>
    <name type="common">Sea cucumber</name>
    <dbReference type="NCBI Taxonomy" id="307972"/>
    <lineage>
        <taxon>Eukaryota</taxon>
        <taxon>Metazoa</taxon>
        <taxon>Echinodermata</taxon>
        <taxon>Eleutherozoa</taxon>
        <taxon>Echinozoa</taxon>
        <taxon>Holothuroidea</taxon>
        <taxon>Aspidochirotacea</taxon>
        <taxon>Aspidochirotida</taxon>
        <taxon>Stichopodidae</taxon>
        <taxon>Apostichopus</taxon>
    </lineage>
</organism>
<accession>A0A2G8KLT4</accession>
<keyword evidence="3 7" id="KW-0812">Transmembrane</keyword>
<proteinExistence type="predicted"/>
<comment type="caution">
    <text evidence="9">The sequence shown here is derived from an EMBL/GenBank/DDBJ whole genome shotgun (WGS) entry which is preliminary data.</text>
</comment>
<dbReference type="Proteomes" id="UP000230750">
    <property type="component" value="Unassembled WGS sequence"/>
</dbReference>
<evidence type="ECO:0000256" key="3">
    <source>
        <dbReference type="ARBA" id="ARBA00022692"/>
    </source>
</evidence>
<evidence type="ECO:0000256" key="2">
    <source>
        <dbReference type="ARBA" id="ARBA00022475"/>
    </source>
</evidence>
<evidence type="ECO:0000256" key="4">
    <source>
        <dbReference type="ARBA" id="ARBA00022989"/>
    </source>
</evidence>
<dbReference type="GO" id="GO:0005886">
    <property type="term" value="C:plasma membrane"/>
    <property type="evidence" value="ECO:0007669"/>
    <property type="project" value="UniProtKB-SubCell"/>
</dbReference>
<dbReference type="GO" id="GO:0042277">
    <property type="term" value="F:peptide binding"/>
    <property type="evidence" value="ECO:0007669"/>
    <property type="project" value="TreeGrafter"/>
</dbReference>